<evidence type="ECO:0000259" key="1">
    <source>
        <dbReference type="Pfam" id="PF06568"/>
    </source>
</evidence>
<evidence type="ECO:0000313" key="3">
    <source>
        <dbReference type="Proteomes" id="UP001595613"/>
    </source>
</evidence>
<dbReference type="EMBL" id="JBHRYD010000005">
    <property type="protein sequence ID" value="MFC3704547.1"/>
    <property type="molecule type" value="Genomic_DNA"/>
</dbReference>
<organism evidence="2 3">
    <name type="scientific">Devosia honganensis</name>
    <dbReference type="NCBI Taxonomy" id="1610527"/>
    <lineage>
        <taxon>Bacteria</taxon>
        <taxon>Pseudomonadati</taxon>
        <taxon>Pseudomonadota</taxon>
        <taxon>Alphaproteobacteria</taxon>
        <taxon>Hyphomicrobiales</taxon>
        <taxon>Devosiaceae</taxon>
        <taxon>Devosia</taxon>
    </lineage>
</organism>
<protein>
    <submittedName>
        <fullName evidence="2">DUF1127 domain-containing protein</fullName>
    </submittedName>
</protein>
<evidence type="ECO:0000313" key="2">
    <source>
        <dbReference type="EMBL" id="MFC3704547.1"/>
    </source>
</evidence>
<dbReference type="InterPro" id="IPR009506">
    <property type="entry name" value="YjiS-like"/>
</dbReference>
<keyword evidence="3" id="KW-1185">Reference proteome</keyword>
<sequence length="48" mass="5428">MNFAKKIADFARYQRTLRELNALDSRQLNDLGITKGDIKAIARGTYVA</sequence>
<feature type="domain" description="YjiS-like" evidence="1">
    <location>
        <begin position="4"/>
        <end position="38"/>
    </location>
</feature>
<reference evidence="3" key="1">
    <citation type="journal article" date="2019" name="Int. J. Syst. Evol. Microbiol.">
        <title>The Global Catalogue of Microorganisms (GCM) 10K type strain sequencing project: providing services to taxonomists for standard genome sequencing and annotation.</title>
        <authorList>
            <consortium name="The Broad Institute Genomics Platform"/>
            <consortium name="The Broad Institute Genome Sequencing Center for Infectious Disease"/>
            <person name="Wu L."/>
            <person name="Ma J."/>
        </authorList>
    </citation>
    <scope>NUCLEOTIDE SEQUENCE [LARGE SCALE GENOMIC DNA]</scope>
    <source>
        <strain evidence="3">KCTC 42281</strain>
    </source>
</reference>
<accession>A0ABV7WZ30</accession>
<dbReference type="RefSeq" id="WP_380096243.1">
    <property type="nucleotide sequence ID" value="NZ_JBHRYD010000005.1"/>
</dbReference>
<dbReference type="Pfam" id="PF06568">
    <property type="entry name" value="YjiS-like"/>
    <property type="match status" value="1"/>
</dbReference>
<gene>
    <name evidence="2" type="ORF">ACFOOL_07240</name>
</gene>
<comment type="caution">
    <text evidence="2">The sequence shown here is derived from an EMBL/GenBank/DDBJ whole genome shotgun (WGS) entry which is preliminary data.</text>
</comment>
<name>A0ABV7WZ30_9HYPH</name>
<dbReference type="Proteomes" id="UP001595613">
    <property type="component" value="Unassembled WGS sequence"/>
</dbReference>
<proteinExistence type="predicted"/>